<keyword evidence="4" id="KW-1185">Reference proteome</keyword>
<evidence type="ECO:0000313" key="3">
    <source>
        <dbReference type="EMBL" id="RNJ49362.1"/>
    </source>
</evidence>
<dbReference type="AlphaFoldDB" id="A0A3M9XNN8"/>
<dbReference type="InterPro" id="IPR020287">
    <property type="entry name" value="Tail_sheath_C"/>
</dbReference>
<accession>A0A3M9XNN8</accession>
<dbReference type="Pfam" id="PF17482">
    <property type="entry name" value="Phage_sheath_1C"/>
    <property type="match status" value="1"/>
</dbReference>
<dbReference type="OrthoDB" id="5442644at2"/>
<name>A0A3M9XNN8_9HYPH</name>
<evidence type="ECO:0000313" key="4">
    <source>
        <dbReference type="Proteomes" id="UP000268623"/>
    </source>
</evidence>
<comment type="similarity">
    <text evidence="1">Belongs to the myoviridae tail sheath protein family.</text>
</comment>
<organism evidence="3 4">
    <name type="scientific">Methylocystis hirsuta</name>
    <dbReference type="NCBI Taxonomy" id="369798"/>
    <lineage>
        <taxon>Bacteria</taxon>
        <taxon>Pseudomonadati</taxon>
        <taxon>Pseudomonadota</taxon>
        <taxon>Alphaproteobacteria</taxon>
        <taxon>Hyphomicrobiales</taxon>
        <taxon>Methylocystaceae</taxon>
        <taxon>Methylocystis</taxon>
    </lineage>
</organism>
<gene>
    <name evidence="3" type="ORF">D1O30_06880</name>
</gene>
<sequence>MAVSFNQIPDNLRVPFAWFEFNPSRAPYQTISRLLLIGQKTSAGSAVADVPIIVAGGEDGLFGVGSQLAAMYDIARANAPFQEIWCLPLADAAGGAAATGSFAFPAYAPLARSGSLILYVGGKRIAVPVNTLMTNYQMATALRDAINACPKIQVSAVAVAGVKGAVTVSYTLNAPGSNQTLPVTVNGILYSVPILAADTSAQIAAKVAAAIDSRCGFTAAANVADVTFTAISAGVWANTRQVSTWSAALNTLTNHNVANGTNDVVNITAINKGTLGNGIRIETRMLRDDSELSDQILSITQMSGGSGDPLITSAVTGLGDDLWDFVVMPYAQAAYLDQIEAWLSARWAPIQQTYGLNFTAMVGKTFGEVQAFFSSRNSQFTFPVAMYNSPQPAELLAAAWGAQAAAHLQAPPELSRRLGTLQLIGIRPPKNFNDVWTTVQRQSFYYAGLGSYFVTREGTVHIDRMLSTYQRDVNGNPDQSFMRVNTLAQAMYGIRFMKAYIEQTFPRCALVNDNPDRLQNFVTASDIHDAIVHAYRQLESLGVFENSELFARLLIVERSEQDPDRVNAYIPVDHVNQFEIFAGNVTSHLQFSQ</sequence>
<proteinExistence type="inferred from homology"/>
<comment type="caution">
    <text evidence="3">The sequence shown here is derived from an EMBL/GenBank/DDBJ whole genome shotgun (WGS) entry which is preliminary data.</text>
</comment>
<feature type="domain" description="Tail sheath protein C-terminal" evidence="2">
    <location>
        <begin position="477"/>
        <end position="585"/>
    </location>
</feature>
<protein>
    <recommendedName>
        <fullName evidence="2">Tail sheath protein C-terminal domain-containing protein</fullName>
    </recommendedName>
</protein>
<reference evidence="3 4" key="1">
    <citation type="submission" date="2018-08" db="EMBL/GenBank/DDBJ databases">
        <title>Genome sequence of Methylocystis hirsuta CSC1, a methanotroph able to accumulate PHAs.</title>
        <authorList>
            <person name="Bordel S."/>
            <person name="Rodriguez E."/>
            <person name="Gancedo J."/>
            <person name="Munoz R."/>
        </authorList>
    </citation>
    <scope>NUCLEOTIDE SEQUENCE [LARGE SCALE GENOMIC DNA]</scope>
    <source>
        <strain evidence="3 4">CSC1</strain>
    </source>
</reference>
<evidence type="ECO:0000259" key="2">
    <source>
        <dbReference type="Pfam" id="PF17482"/>
    </source>
</evidence>
<evidence type="ECO:0000256" key="1">
    <source>
        <dbReference type="ARBA" id="ARBA00008005"/>
    </source>
</evidence>
<dbReference type="Proteomes" id="UP000268623">
    <property type="component" value="Unassembled WGS sequence"/>
</dbReference>
<dbReference type="RefSeq" id="WP_123175328.1">
    <property type="nucleotide sequence ID" value="NZ_QWDD01000001.1"/>
</dbReference>
<dbReference type="EMBL" id="QWDD01000001">
    <property type="protein sequence ID" value="RNJ49362.1"/>
    <property type="molecule type" value="Genomic_DNA"/>
</dbReference>